<keyword evidence="5 6" id="KW-0472">Membrane</keyword>
<feature type="transmembrane region" description="Helical" evidence="6">
    <location>
        <begin position="5"/>
        <end position="24"/>
    </location>
</feature>
<dbReference type="STRING" id="117157.SAMN04489717_0187"/>
<feature type="transmembrane region" description="Helical" evidence="6">
    <location>
        <begin position="44"/>
        <end position="64"/>
    </location>
</feature>
<keyword evidence="2" id="KW-1003">Cell membrane</keyword>
<evidence type="ECO:0000256" key="4">
    <source>
        <dbReference type="ARBA" id="ARBA00022989"/>
    </source>
</evidence>
<name>A0A1H1L8K8_9ACTN</name>
<accession>A0A1H1L8K8</accession>
<dbReference type="Pfam" id="PF09851">
    <property type="entry name" value="SHOCT"/>
    <property type="match status" value="1"/>
</dbReference>
<evidence type="ECO:0000256" key="1">
    <source>
        <dbReference type="ARBA" id="ARBA00004651"/>
    </source>
</evidence>
<evidence type="ECO:0000256" key="5">
    <source>
        <dbReference type="ARBA" id="ARBA00023136"/>
    </source>
</evidence>
<keyword evidence="4 6" id="KW-1133">Transmembrane helix</keyword>
<dbReference type="GO" id="GO:0005886">
    <property type="term" value="C:plasma membrane"/>
    <property type="evidence" value="ECO:0007669"/>
    <property type="project" value="UniProtKB-SubCell"/>
</dbReference>
<evidence type="ECO:0000256" key="2">
    <source>
        <dbReference type="ARBA" id="ARBA00022475"/>
    </source>
</evidence>
<gene>
    <name evidence="9" type="ORF">SAMN04489717_0187</name>
</gene>
<sequence>MDYPLLNAFLTMFWLFLWILWIFLLVKVITDIFRSQDLGGWGKAGWTLFVIVLPFLGVFVYLVAHGREMSEREMTRAREQEQAIQEYVRSTARVPSQADELGKLAQLRDHGDISDAEFQQAKAKILT</sequence>
<organism evidence="9 10">
    <name type="scientific">Actinopolymorpha singaporensis</name>
    <dbReference type="NCBI Taxonomy" id="117157"/>
    <lineage>
        <taxon>Bacteria</taxon>
        <taxon>Bacillati</taxon>
        <taxon>Actinomycetota</taxon>
        <taxon>Actinomycetes</taxon>
        <taxon>Propionibacteriales</taxon>
        <taxon>Actinopolymorphaceae</taxon>
        <taxon>Actinopolymorpha</taxon>
    </lineage>
</organism>
<reference evidence="9 10" key="1">
    <citation type="submission" date="2016-10" db="EMBL/GenBank/DDBJ databases">
        <authorList>
            <person name="de Groot N.N."/>
        </authorList>
    </citation>
    <scope>NUCLEOTIDE SEQUENCE [LARGE SCALE GENOMIC DNA]</scope>
    <source>
        <strain evidence="9 10">DSM 22024</strain>
    </source>
</reference>
<dbReference type="Proteomes" id="UP000198983">
    <property type="component" value="Chromosome I"/>
</dbReference>
<evidence type="ECO:0000313" key="10">
    <source>
        <dbReference type="Proteomes" id="UP000198983"/>
    </source>
</evidence>
<dbReference type="InterPro" id="IPR027379">
    <property type="entry name" value="CLS_N"/>
</dbReference>
<dbReference type="OrthoDB" id="7596142at2"/>
<feature type="domain" description="Cardiolipin synthase N-terminal" evidence="8">
    <location>
        <begin position="19"/>
        <end position="63"/>
    </location>
</feature>
<comment type="subcellular location">
    <subcellularLocation>
        <location evidence="1">Cell membrane</location>
        <topology evidence="1">Multi-pass membrane protein</topology>
    </subcellularLocation>
</comment>
<keyword evidence="10" id="KW-1185">Reference proteome</keyword>
<evidence type="ECO:0000259" key="8">
    <source>
        <dbReference type="Pfam" id="PF13396"/>
    </source>
</evidence>
<proteinExistence type="predicted"/>
<protein>
    <submittedName>
        <fullName evidence="9">Phospholipase_D-nuclease N-terminal</fullName>
    </submittedName>
</protein>
<dbReference type="InterPro" id="IPR018649">
    <property type="entry name" value="SHOCT"/>
</dbReference>
<dbReference type="Pfam" id="PF13396">
    <property type="entry name" value="PLDc_N"/>
    <property type="match status" value="1"/>
</dbReference>
<evidence type="ECO:0000256" key="3">
    <source>
        <dbReference type="ARBA" id="ARBA00022692"/>
    </source>
</evidence>
<evidence type="ECO:0000256" key="6">
    <source>
        <dbReference type="SAM" id="Phobius"/>
    </source>
</evidence>
<evidence type="ECO:0000313" key="9">
    <source>
        <dbReference type="EMBL" id="SDR70836.1"/>
    </source>
</evidence>
<evidence type="ECO:0000259" key="7">
    <source>
        <dbReference type="Pfam" id="PF09851"/>
    </source>
</evidence>
<dbReference type="RefSeq" id="WP_092649660.1">
    <property type="nucleotide sequence ID" value="NZ_LT629732.1"/>
</dbReference>
<dbReference type="EMBL" id="LT629732">
    <property type="protein sequence ID" value="SDR70836.1"/>
    <property type="molecule type" value="Genomic_DNA"/>
</dbReference>
<keyword evidence="3 6" id="KW-0812">Transmembrane</keyword>
<dbReference type="AlphaFoldDB" id="A0A1H1L8K8"/>
<feature type="domain" description="SHOCT" evidence="7">
    <location>
        <begin position="99"/>
        <end position="126"/>
    </location>
</feature>